<dbReference type="GO" id="GO:0008121">
    <property type="term" value="F:quinol-cytochrome-c reductase activity"/>
    <property type="evidence" value="ECO:0007669"/>
    <property type="project" value="TreeGrafter"/>
</dbReference>
<evidence type="ECO:0000259" key="22">
    <source>
        <dbReference type="PROSITE" id="PS51003"/>
    </source>
</evidence>
<feature type="transmembrane region" description="Helical" evidence="20">
    <location>
        <begin position="276"/>
        <end position="293"/>
    </location>
</feature>
<evidence type="ECO:0000256" key="18">
    <source>
        <dbReference type="ARBA" id="ARBA00032600"/>
    </source>
</evidence>
<evidence type="ECO:0000313" key="24">
    <source>
        <dbReference type="WBParaSite" id="Smp_900070.1"/>
    </source>
</evidence>
<feature type="transmembrane region" description="Helical" evidence="20">
    <location>
        <begin position="33"/>
        <end position="54"/>
    </location>
</feature>
<evidence type="ECO:0000259" key="21">
    <source>
        <dbReference type="PROSITE" id="PS51002"/>
    </source>
</evidence>
<keyword evidence="8" id="KW-0479">Metal-binding</keyword>
<dbReference type="GO" id="GO:0016491">
    <property type="term" value="F:oxidoreductase activity"/>
    <property type="evidence" value="ECO:0007669"/>
    <property type="project" value="UniProtKB-UniRule"/>
</dbReference>
<keyword evidence="9" id="KW-0999">Mitochondrion inner membrane</keyword>
<feature type="transmembrane region" description="Helical" evidence="20">
    <location>
        <begin position="246"/>
        <end position="264"/>
    </location>
</feature>
<name>A0A3Q0KVJ9_SCHMA</name>
<dbReference type="PANTHER" id="PTHR19271:SF16">
    <property type="entry name" value="CYTOCHROME B"/>
    <property type="match status" value="1"/>
</dbReference>
<comment type="function">
    <text evidence="1">Component of the ubiquinol-cytochrome c reductase complex (complex III or cytochrome b-c1 complex) that is part of the mitochondrial respiratory chain. The b-c1 complex mediates electron transfer from ubiquinol to cytochrome c. Contributes to the generation of a proton gradient across the mitochondrial membrane that is then used for ATP synthesis.</text>
</comment>
<feature type="transmembrane region" description="Helical" evidence="20">
    <location>
        <begin position="136"/>
        <end position="157"/>
    </location>
</feature>
<dbReference type="WBParaSite" id="Smp_900070.1">
    <property type="protein sequence ID" value="Smp_900070.1"/>
    <property type="gene ID" value="Smp_900070"/>
</dbReference>
<keyword evidence="4" id="KW-0813">Transport</keyword>
<evidence type="ECO:0000256" key="16">
    <source>
        <dbReference type="ARBA" id="ARBA00029812"/>
    </source>
</evidence>
<evidence type="ECO:0000256" key="14">
    <source>
        <dbReference type="ARBA" id="ARBA00023128"/>
    </source>
</evidence>
<keyword evidence="15 20" id="KW-0472">Membrane</keyword>
<dbReference type="SUPFAM" id="SSF81648">
    <property type="entry name" value="a domain/subunit of cytochrome bc1 complex (Ubiquinol-cytochrome c reductase)"/>
    <property type="match status" value="1"/>
</dbReference>
<dbReference type="PROSITE" id="PS51003">
    <property type="entry name" value="CYTB_CTER"/>
    <property type="match status" value="1"/>
</dbReference>
<dbReference type="AlphaFoldDB" id="A0A3Q0KVJ9"/>
<keyword evidence="13" id="KW-0830">Ubiquinone</keyword>
<evidence type="ECO:0000256" key="10">
    <source>
        <dbReference type="ARBA" id="ARBA00022982"/>
    </source>
</evidence>
<evidence type="ECO:0000256" key="15">
    <source>
        <dbReference type="ARBA" id="ARBA00023136"/>
    </source>
</evidence>
<evidence type="ECO:0000256" key="2">
    <source>
        <dbReference type="ARBA" id="ARBA00004448"/>
    </source>
</evidence>
<feature type="transmembrane region" description="Helical" evidence="20">
    <location>
        <begin position="66"/>
        <end position="89"/>
    </location>
</feature>
<evidence type="ECO:0000256" key="9">
    <source>
        <dbReference type="ARBA" id="ARBA00022792"/>
    </source>
</evidence>
<keyword evidence="23" id="KW-1185">Reference proteome</keyword>
<dbReference type="Pfam" id="PF00033">
    <property type="entry name" value="Cytochrome_B"/>
    <property type="match status" value="1"/>
</dbReference>
<dbReference type="GO" id="GO:0046872">
    <property type="term" value="F:metal ion binding"/>
    <property type="evidence" value="ECO:0007669"/>
    <property type="project" value="UniProtKB-KW"/>
</dbReference>
<evidence type="ECO:0000256" key="8">
    <source>
        <dbReference type="ARBA" id="ARBA00022723"/>
    </source>
</evidence>
<dbReference type="InterPro" id="IPR016174">
    <property type="entry name" value="Di-haem_cyt_TM"/>
</dbReference>
<evidence type="ECO:0000256" key="7">
    <source>
        <dbReference type="ARBA" id="ARBA00022692"/>
    </source>
</evidence>
<reference evidence="24" key="2">
    <citation type="submission" date="2018-12" db="UniProtKB">
        <authorList>
            <consortium name="WormBaseParasite"/>
        </authorList>
    </citation>
    <scope>IDENTIFICATION</scope>
    <source>
        <strain evidence="24">Puerto Rican</strain>
    </source>
</reference>
<evidence type="ECO:0000256" key="19">
    <source>
        <dbReference type="ARBA" id="ARBA00032818"/>
    </source>
</evidence>
<feature type="transmembrane region" description="Helical" evidence="20">
    <location>
        <begin position="6"/>
        <end position="26"/>
    </location>
</feature>
<dbReference type="InterPro" id="IPR036150">
    <property type="entry name" value="Cyt_b/b6_C_sf"/>
</dbReference>
<evidence type="ECO:0000256" key="3">
    <source>
        <dbReference type="ARBA" id="ARBA00013531"/>
    </source>
</evidence>
<keyword evidence="6" id="KW-0679">Respiratory chain</keyword>
<sequence>MVVQVMSGVVLSLFYSSISSFSFLVADDNLFSWFVRYLHIWGVSVMFFLLYVHMGRGLYYSSYNKVAVWSSGFLLYLLMMIEAFLGYILPWHQMSYWAATVLTSVILSIPLFGSLLYTYMVGGYSVTVTETLLRFFPMHVVLGMMMLVLVLFHLYYLHSVGSSMPLYISDSYSDCVYFHKYYSMKDVFVMVGVFVMLLTCMFVVPHCVLDCESFIEAKFLVTPENMKPEWYFLLYYAMLRSVNSKLGGLLIVLIFLFVLWLPSSKMSCMYSVFRQVKFWLLLSFCVGLGYIGACHAEYPYNLMAQYYSFLVLFLLTIFKFSSFVPLHYFHMA</sequence>
<dbReference type="Proteomes" id="UP000008854">
    <property type="component" value="Unassembled WGS sequence"/>
</dbReference>
<evidence type="ECO:0000256" key="5">
    <source>
        <dbReference type="ARBA" id="ARBA00022617"/>
    </source>
</evidence>
<dbReference type="InterPro" id="IPR005797">
    <property type="entry name" value="Cyt_b/b6_N"/>
</dbReference>
<keyword evidence="11 20" id="KW-1133">Transmembrane helix</keyword>
<evidence type="ECO:0000256" key="12">
    <source>
        <dbReference type="ARBA" id="ARBA00023004"/>
    </source>
</evidence>
<feature type="transmembrane region" description="Helical" evidence="20">
    <location>
        <begin position="187"/>
        <end position="204"/>
    </location>
</feature>
<dbReference type="Pfam" id="PF00032">
    <property type="entry name" value="Cytochrom_B_C"/>
    <property type="match status" value="1"/>
</dbReference>
<dbReference type="PROSITE" id="PS51002">
    <property type="entry name" value="CYTB_NTER"/>
    <property type="match status" value="1"/>
</dbReference>
<dbReference type="GO" id="GO:0006122">
    <property type="term" value="P:mitochondrial electron transport, ubiquinol to cytochrome c"/>
    <property type="evidence" value="ECO:0007669"/>
    <property type="project" value="TreeGrafter"/>
</dbReference>
<evidence type="ECO:0000256" key="6">
    <source>
        <dbReference type="ARBA" id="ARBA00022660"/>
    </source>
</evidence>
<dbReference type="InterPro" id="IPR005798">
    <property type="entry name" value="Cyt_b/b6_C"/>
</dbReference>
<keyword evidence="14" id="KW-0496">Mitochondrion</keyword>
<dbReference type="Gene3D" id="1.20.810.10">
    <property type="entry name" value="Cytochrome Bc1 Complex, Chain C"/>
    <property type="match status" value="1"/>
</dbReference>
<evidence type="ECO:0000256" key="17">
    <source>
        <dbReference type="ARBA" id="ARBA00031681"/>
    </source>
</evidence>
<dbReference type="STRING" id="6183.A0A3Q0KVJ9"/>
<evidence type="ECO:0000256" key="1">
    <source>
        <dbReference type="ARBA" id="ARBA00002566"/>
    </source>
</evidence>
<evidence type="ECO:0000313" key="23">
    <source>
        <dbReference type="Proteomes" id="UP000008854"/>
    </source>
</evidence>
<evidence type="ECO:0000256" key="4">
    <source>
        <dbReference type="ARBA" id="ARBA00022448"/>
    </source>
</evidence>
<keyword evidence="12" id="KW-0408">Iron</keyword>
<evidence type="ECO:0000256" key="13">
    <source>
        <dbReference type="ARBA" id="ARBA00023075"/>
    </source>
</evidence>
<evidence type="ECO:0000256" key="11">
    <source>
        <dbReference type="ARBA" id="ARBA00022989"/>
    </source>
</evidence>
<dbReference type="FunCoup" id="A0A3Q0KVJ9">
    <property type="interactions" value="101"/>
</dbReference>
<dbReference type="InterPro" id="IPR027387">
    <property type="entry name" value="Cytb/b6-like_sf"/>
</dbReference>
<feature type="domain" description="Cytochrome b/b6 N-terminal region profile" evidence="21">
    <location>
        <begin position="1"/>
        <end position="166"/>
    </location>
</feature>
<reference evidence="23" key="1">
    <citation type="journal article" date="2012" name="PLoS Negl. Trop. Dis.">
        <title>A systematically improved high quality genome and transcriptome of the human blood fluke Schistosoma mansoni.</title>
        <authorList>
            <person name="Protasio A.V."/>
            <person name="Tsai I.J."/>
            <person name="Babbage A."/>
            <person name="Nichol S."/>
            <person name="Hunt M."/>
            <person name="Aslett M.A."/>
            <person name="De Silva N."/>
            <person name="Velarde G.S."/>
            <person name="Anderson T.J."/>
            <person name="Clark R.C."/>
            <person name="Davidson C."/>
            <person name="Dillon G.P."/>
            <person name="Holroyd N.E."/>
            <person name="LoVerde P.T."/>
            <person name="Lloyd C."/>
            <person name="McQuillan J."/>
            <person name="Oliveira G."/>
            <person name="Otto T.D."/>
            <person name="Parker-Manuel S.J."/>
            <person name="Quail M.A."/>
            <person name="Wilson R.A."/>
            <person name="Zerlotini A."/>
            <person name="Dunne D.W."/>
            <person name="Berriman M."/>
        </authorList>
    </citation>
    <scope>NUCLEOTIDE SEQUENCE [LARGE SCALE GENOMIC DNA]</scope>
    <source>
        <strain evidence="23">Puerto Rican</strain>
    </source>
</reference>
<organism evidence="23 24">
    <name type="scientific">Schistosoma mansoni</name>
    <name type="common">Blood fluke</name>
    <dbReference type="NCBI Taxonomy" id="6183"/>
    <lineage>
        <taxon>Eukaryota</taxon>
        <taxon>Metazoa</taxon>
        <taxon>Spiralia</taxon>
        <taxon>Lophotrochozoa</taxon>
        <taxon>Platyhelminthes</taxon>
        <taxon>Trematoda</taxon>
        <taxon>Digenea</taxon>
        <taxon>Strigeidida</taxon>
        <taxon>Schistosomatoidea</taxon>
        <taxon>Schistosomatidae</taxon>
        <taxon>Schistosoma</taxon>
    </lineage>
</organism>
<dbReference type="InParanoid" id="A0A3Q0KVJ9"/>
<keyword evidence="7 20" id="KW-0812">Transmembrane</keyword>
<feature type="transmembrane region" description="Helical" evidence="20">
    <location>
        <begin position="305"/>
        <end position="329"/>
    </location>
</feature>
<keyword evidence="5" id="KW-0349">Heme</keyword>
<dbReference type="SUPFAM" id="SSF81342">
    <property type="entry name" value="Transmembrane di-heme cytochromes"/>
    <property type="match status" value="1"/>
</dbReference>
<accession>A0A3Q0KVJ9</accession>
<protein>
    <recommendedName>
        <fullName evidence="3">Cytochrome b</fullName>
    </recommendedName>
    <alternativeName>
        <fullName evidence="17">Complex III subunit 3</fullName>
    </alternativeName>
    <alternativeName>
        <fullName evidence="18">Complex III subunit III</fullName>
    </alternativeName>
    <alternativeName>
        <fullName evidence="16">Cytochrome b-c1 complex subunit 3</fullName>
    </alternativeName>
    <alternativeName>
        <fullName evidence="19">Ubiquinol-cytochrome-c reductase complex cytochrome b subunit</fullName>
    </alternativeName>
</protein>
<dbReference type="PANTHER" id="PTHR19271">
    <property type="entry name" value="CYTOCHROME B"/>
    <property type="match status" value="1"/>
</dbReference>
<dbReference type="GO" id="GO:0005743">
    <property type="term" value="C:mitochondrial inner membrane"/>
    <property type="evidence" value="ECO:0007669"/>
    <property type="project" value="UniProtKB-SubCell"/>
</dbReference>
<feature type="domain" description="Cytochrome b/b6 C-terminal region profile" evidence="22">
    <location>
        <begin position="168"/>
        <end position="332"/>
    </location>
</feature>
<keyword evidence="10" id="KW-0249">Electron transport</keyword>
<proteinExistence type="predicted"/>
<comment type="subcellular location">
    <subcellularLocation>
        <location evidence="2">Mitochondrion inner membrane</location>
        <topology evidence="2">Multi-pass membrane protein</topology>
    </subcellularLocation>
</comment>
<evidence type="ECO:0000256" key="20">
    <source>
        <dbReference type="SAM" id="Phobius"/>
    </source>
</evidence>